<accession>A0AAV1MXP5</accession>
<dbReference type="GO" id="GO:0051256">
    <property type="term" value="P:mitotic spindle midzone assembly"/>
    <property type="evidence" value="ECO:0007669"/>
    <property type="project" value="TreeGrafter"/>
</dbReference>
<dbReference type="GO" id="GO:0008017">
    <property type="term" value="F:microtubule binding"/>
    <property type="evidence" value="ECO:0007669"/>
    <property type="project" value="InterPro"/>
</dbReference>
<feature type="compositionally biased region" description="Low complexity" evidence="1">
    <location>
        <begin position="610"/>
        <end position="629"/>
    </location>
</feature>
<evidence type="ECO:0000259" key="2">
    <source>
        <dbReference type="Pfam" id="PF14925"/>
    </source>
</evidence>
<dbReference type="Pfam" id="PF14924">
    <property type="entry name" value="MAP10_N"/>
    <property type="match status" value="1"/>
</dbReference>
<gene>
    <name evidence="3" type="ORF">FSCOSCO3_A037716</name>
</gene>
<keyword evidence="4" id="KW-1185">Reference proteome</keyword>
<feature type="compositionally biased region" description="Polar residues" evidence="1">
    <location>
        <begin position="404"/>
        <end position="415"/>
    </location>
</feature>
<dbReference type="GO" id="GO:0005881">
    <property type="term" value="C:cytoplasmic microtubule"/>
    <property type="evidence" value="ECO:0007669"/>
    <property type="project" value="TreeGrafter"/>
</dbReference>
<dbReference type="Pfam" id="PF14925">
    <property type="entry name" value="HPHLAWLY"/>
    <property type="match status" value="1"/>
</dbReference>
<name>A0AAV1MXP5_SCOSC</name>
<dbReference type="AlphaFoldDB" id="A0AAV1MXP5"/>
<feature type="compositionally biased region" description="Basic and acidic residues" evidence="1">
    <location>
        <begin position="224"/>
        <end position="247"/>
    </location>
</feature>
<feature type="compositionally biased region" description="Basic and acidic residues" evidence="1">
    <location>
        <begin position="191"/>
        <end position="200"/>
    </location>
</feature>
<reference evidence="3 4" key="1">
    <citation type="submission" date="2024-01" db="EMBL/GenBank/DDBJ databases">
        <authorList>
            <person name="Alioto T."/>
            <person name="Alioto T."/>
            <person name="Gomez Garrido J."/>
        </authorList>
    </citation>
    <scope>NUCLEOTIDE SEQUENCE [LARGE SCALE GENOMIC DNA]</scope>
</reference>
<feature type="region of interest" description="Disordered" evidence="1">
    <location>
        <begin position="540"/>
        <end position="798"/>
    </location>
</feature>
<feature type="compositionally biased region" description="Acidic residues" evidence="1">
    <location>
        <begin position="788"/>
        <end position="798"/>
    </location>
</feature>
<feature type="compositionally biased region" description="Basic and acidic residues" evidence="1">
    <location>
        <begin position="566"/>
        <end position="594"/>
    </location>
</feature>
<feature type="region of interest" description="Disordered" evidence="1">
    <location>
        <begin position="305"/>
        <end position="333"/>
    </location>
</feature>
<dbReference type="GO" id="GO:1990023">
    <property type="term" value="C:mitotic spindle midzone"/>
    <property type="evidence" value="ECO:0007669"/>
    <property type="project" value="TreeGrafter"/>
</dbReference>
<dbReference type="GO" id="GO:0032467">
    <property type="term" value="P:positive regulation of cytokinesis"/>
    <property type="evidence" value="ECO:0007669"/>
    <property type="project" value="TreeGrafter"/>
</dbReference>
<feature type="region of interest" description="Disordered" evidence="1">
    <location>
        <begin position="381"/>
        <end position="415"/>
    </location>
</feature>
<dbReference type="GO" id="GO:0031122">
    <property type="term" value="P:cytoplasmic microtubule organization"/>
    <property type="evidence" value="ECO:0007669"/>
    <property type="project" value="TreeGrafter"/>
</dbReference>
<feature type="compositionally biased region" description="Basic and acidic residues" evidence="1">
    <location>
        <begin position="741"/>
        <end position="752"/>
    </location>
</feature>
<sequence length="822" mass="91521">MSERHSSEDIETLFSFELLVEYIRIEKEKKVSDELALAVRLLDFPTLLIYQPEQRGDEMKRQKEKRGEYAFNRGKSCVFKMNLHSLHTHLSNSPLYAMLLDVKEEIPKLVGTSLISLAEVMDRIRQDVVERGVSTPSSHGEKGLVGMCDLTGEKIGSMSLSYKLLSLGASLLPHITGRRGLKGTTVHRGQHVKESIKDSDLTTQALPSDDCEKLKASTPDQSDVSDRSSMNEDKQDVHVATQTEHKPRSQMPQSLQDTENCFDEDLTVFCPPHLYYTNAGEEKSKNEGSDYRLTQDTEVFTFEDTLSDEESFPVTDPRARHKTKMSNDQEQTSVVTPHGLGEALRQLPLLNALLVELSHLNGQSPHQPLSIHPNLAFIYRTDSTEPPAGQGNTPRKAHTKSSQRSRQGANLKQIHSQRNCSTPILRPACEEQLKNKHREAFIESSRKKLVYGTTKTFNLRLKQISTAAVKRRECMELTQNETKSNTTKGKTKCSHKIMKSSKRNSALNQSSSVDENIQTAIESITADSVQQDTVTLKQKNIHANKVHGKQDKESLQMSVRPSCSEGDEKSIDIPRVESDSVAKNKDNTEHHSESDQSQSESDRRRLKIESSASSRHSSPKSLFSDSSGEGSDEAEYADDFTSLEPSDAYSPDPTSSPEPARARAPKSPIRFDSRTSDSGSESVQRRAVLPVPVKACGSPQRALRGTHIIRPRTQASALSFSSDDNDRDESASVRTVRSGKHTTESSKAERSSVAESVRSSRSQRSESTRNSCPVRGFSAESVSSFEPQEAEELEDELGSLDFGKEYQHISELVANKLPGYTM</sequence>
<feature type="region of interest" description="Disordered" evidence="1">
    <location>
        <begin position="180"/>
        <end position="256"/>
    </location>
</feature>
<dbReference type="InterPro" id="IPR039302">
    <property type="entry name" value="MAP10"/>
</dbReference>
<feature type="compositionally biased region" description="Polar residues" evidence="1">
    <location>
        <begin position="713"/>
        <end position="722"/>
    </location>
</feature>
<dbReference type="PANTHER" id="PTHR21831">
    <property type="entry name" value="MICROTUBULE-ASSOCIATED PROTEIN 10"/>
    <property type="match status" value="1"/>
</dbReference>
<evidence type="ECO:0000256" key="1">
    <source>
        <dbReference type="SAM" id="MobiDB-lite"/>
    </source>
</evidence>
<evidence type="ECO:0000313" key="3">
    <source>
        <dbReference type="EMBL" id="CAK6951787.1"/>
    </source>
</evidence>
<dbReference type="GO" id="GO:0097431">
    <property type="term" value="C:mitotic spindle pole"/>
    <property type="evidence" value="ECO:0007669"/>
    <property type="project" value="TreeGrafter"/>
</dbReference>
<protein>
    <submittedName>
        <fullName evidence="3">Microtubule-associated protein 10</fullName>
    </submittedName>
</protein>
<organism evidence="3 4">
    <name type="scientific">Scomber scombrus</name>
    <name type="common">Atlantic mackerel</name>
    <name type="synonym">Scomber vernalis</name>
    <dbReference type="NCBI Taxonomy" id="13677"/>
    <lineage>
        <taxon>Eukaryota</taxon>
        <taxon>Metazoa</taxon>
        <taxon>Chordata</taxon>
        <taxon>Craniata</taxon>
        <taxon>Vertebrata</taxon>
        <taxon>Euteleostomi</taxon>
        <taxon>Actinopterygii</taxon>
        <taxon>Neopterygii</taxon>
        <taxon>Teleostei</taxon>
        <taxon>Neoteleostei</taxon>
        <taxon>Acanthomorphata</taxon>
        <taxon>Pelagiaria</taxon>
        <taxon>Scombriformes</taxon>
        <taxon>Scombridae</taxon>
        <taxon>Scomber</taxon>
    </lineage>
</organism>
<proteinExistence type="predicted"/>
<dbReference type="GO" id="GO:0005813">
    <property type="term" value="C:centrosome"/>
    <property type="evidence" value="ECO:0007669"/>
    <property type="project" value="TreeGrafter"/>
</dbReference>
<feature type="region of interest" description="Disordered" evidence="1">
    <location>
        <begin position="480"/>
        <end position="511"/>
    </location>
</feature>
<evidence type="ECO:0000313" key="4">
    <source>
        <dbReference type="Proteomes" id="UP001314229"/>
    </source>
</evidence>
<feature type="domain" description="Microtubule-associated protein 10 C-terminal" evidence="2">
    <location>
        <begin position="263"/>
        <end position="821"/>
    </location>
</feature>
<dbReference type="Proteomes" id="UP001314229">
    <property type="component" value="Unassembled WGS sequence"/>
</dbReference>
<feature type="compositionally biased region" description="Low complexity" evidence="1">
    <location>
        <begin position="753"/>
        <end position="762"/>
    </location>
</feature>
<comment type="caution">
    <text evidence="3">The sequence shown here is derived from an EMBL/GenBank/DDBJ whole genome shotgun (WGS) entry which is preliminary data.</text>
</comment>
<dbReference type="GO" id="GO:0030496">
    <property type="term" value="C:midbody"/>
    <property type="evidence" value="ECO:0007669"/>
    <property type="project" value="TreeGrafter"/>
</dbReference>
<dbReference type="PANTHER" id="PTHR21831:SF2">
    <property type="entry name" value="MICROTUBULE-ASSOCIATED PROTEIN 10"/>
    <property type="match status" value="1"/>
</dbReference>
<dbReference type="EMBL" id="CAWUFR010000007">
    <property type="protein sequence ID" value="CAK6951787.1"/>
    <property type="molecule type" value="Genomic_DNA"/>
</dbReference>
<dbReference type="InterPro" id="IPR026679">
    <property type="entry name" value="MAP10_C-term"/>
</dbReference>
<feature type="compositionally biased region" description="Basic residues" evidence="1">
    <location>
        <begin position="489"/>
        <end position="502"/>
    </location>
</feature>